<evidence type="ECO:0000256" key="1">
    <source>
        <dbReference type="ARBA" id="ARBA00022450"/>
    </source>
</evidence>
<dbReference type="GO" id="GO:0044550">
    <property type="term" value="P:secondary metabolite biosynthetic process"/>
    <property type="evidence" value="ECO:0007669"/>
    <property type="project" value="TreeGrafter"/>
</dbReference>
<dbReference type="InterPro" id="IPR036291">
    <property type="entry name" value="NAD(P)-bd_dom_sf"/>
</dbReference>
<dbReference type="OrthoDB" id="329835at2759"/>
<dbReference type="InterPro" id="IPR009081">
    <property type="entry name" value="PP-bd_ACP"/>
</dbReference>
<dbReference type="SMART" id="SM00823">
    <property type="entry name" value="PKS_PP"/>
    <property type="match status" value="1"/>
</dbReference>
<dbReference type="Gene3D" id="1.10.1200.10">
    <property type="entry name" value="ACP-like"/>
    <property type="match status" value="1"/>
</dbReference>
<dbReference type="PANTHER" id="PTHR43775">
    <property type="entry name" value="FATTY ACID SYNTHASE"/>
    <property type="match status" value="1"/>
</dbReference>
<evidence type="ECO:0000313" key="5">
    <source>
        <dbReference type="Proteomes" id="UP000431533"/>
    </source>
</evidence>
<feature type="domain" description="Carrier" evidence="3">
    <location>
        <begin position="182"/>
        <end position="259"/>
    </location>
</feature>
<evidence type="ECO:0000313" key="4">
    <source>
        <dbReference type="EMBL" id="TVY30657.1"/>
    </source>
</evidence>
<dbReference type="SUPFAM" id="SSF47336">
    <property type="entry name" value="ACP-like"/>
    <property type="match status" value="1"/>
</dbReference>
<dbReference type="Pfam" id="PF23297">
    <property type="entry name" value="ACP_SdgA_C"/>
    <property type="match status" value="1"/>
</dbReference>
<gene>
    <name evidence="4" type="primary">ota1</name>
    <name evidence="4" type="ORF">LHYA1_G001158</name>
</gene>
<dbReference type="InterPro" id="IPR013968">
    <property type="entry name" value="PKS_KR"/>
</dbReference>
<protein>
    <submittedName>
        <fullName evidence="4">Ochratoxin highly reducing polyketide synthase ota1</fullName>
    </submittedName>
</protein>
<dbReference type="GO" id="GO:0031177">
    <property type="term" value="F:phosphopantetheine binding"/>
    <property type="evidence" value="ECO:0007669"/>
    <property type="project" value="InterPro"/>
</dbReference>
<reference evidence="4 5" key="1">
    <citation type="submission" date="2018-05" db="EMBL/GenBank/DDBJ databases">
        <title>Genome sequencing and assembly of the regulated plant pathogen Lachnellula willkommii and related sister species for the development of diagnostic species identification markers.</title>
        <authorList>
            <person name="Giroux E."/>
            <person name="Bilodeau G."/>
        </authorList>
    </citation>
    <scope>NUCLEOTIDE SEQUENCE [LARGE SCALE GENOMIC DNA]</scope>
    <source>
        <strain evidence="4 5">CBS 185.66</strain>
    </source>
</reference>
<evidence type="ECO:0000256" key="2">
    <source>
        <dbReference type="ARBA" id="ARBA00022553"/>
    </source>
</evidence>
<dbReference type="RefSeq" id="XP_031009443.1">
    <property type="nucleotide sequence ID" value="XM_031146143.1"/>
</dbReference>
<accession>A0A8H8U3U6</accession>
<dbReference type="GO" id="GO:0006633">
    <property type="term" value="P:fatty acid biosynthetic process"/>
    <property type="evidence" value="ECO:0007669"/>
    <property type="project" value="TreeGrafter"/>
</dbReference>
<dbReference type="PANTHER" id="PTHR43775:SF40">
    <property type="entry name" value="NORSOLORINIC ACID SYNTHASE STCA"/>
    <property type="match status" value="1"/>
</dbReference>
<dbReference type="SUPFAM" id="SSF51735">
    <property type="entry name" value="NAD(P)-binding Rossmann-fold domains"/>
    <property type="match status" value="1"/>
</dbReference>
<dbReference type="Proteomes" id="UP000431533">
    <property type="component" value="Unassembled WGS sequence"/>
</dbReference>
<keyword evidence="5" id="KW-1185">Reference proteome</keyword>
<proteinExistence type="predicted"/>
<dbReference type="AlphaFoldDB" id="A0A8H8U3U6"/>
<dbReference type="Pfam" id="PF08659">
    <property type="entry name" value="KR"/>
    <property type="match status" value="1"/>
</dbReference>
<dbReference type="InterPro" id="IPR050091">
    <property type="entry name" value="PKS_NRPS_Biosynth_Enz"/>
</dbReference>
<comment type="caution">
    <text evidence="4">The sequence shown here is derived from an EMBL/GenBank/DDBJ whole genome shotgun (WGS) entry which is preliminary data.</text>
</comment>
<dbReference type="GO" id="GO:0004312">
    <property type="term" value="F:fatty acid synthase activity"/>
    <property type="evidence" value="ECO:0007669"/>
    <property type="project" value="TreeGrafter"/>
</dbReference>
<dbReference type="InterPro" id="IPR020806">
    <property type="entry name" value="PKS_PP-bd"/>
</dbReference>
<dbReference type="Gene3D" id="3.40.50.720">
    <property type="entry name" value="NAD(P)-binding Rossmann-like Domain"/>
    <property type="match status" value="1"/>
</dbReference>
<name>A0A8H8U3U6_9HELO</name>
<evidence type="ECO:0000259" key="3">
    <source>
        <dbReference type="PROSITE" id="PS50075"/>
    </source>
</evidence>
<dbReference type="GeneID" id="41981356"/>
<organism evidence="4 5">
    <name type="scientific">Lachnellula hyalina</name>
    <dbReference type="NCBI Taxonomy" id="1316788"/>
    <lineage>
        <taxon>Eukaryota</taxon>
        <taxon>Fungi</taxon>
        <taxon>Dikarya</taxon>
        <taxon>Ascomycota</taxon>
        <taxon>Pezizomycotina</taxon>
        <taxon>Leotiomycetes</taxon>
        <taxon>Helotiales</taxon>
        <taxon>Lachnaceae</taxon>
        <taxon>Lachnellula</taxon>
    </lineage>
</organism>
<dbReference type="EMBL" id="QGMH01000005">
    <property type="protein sequence ID" value="TVY30657.1"/>
    <property type="molecule type" value="Genomic_DNA"/>
</dbReference>
<dbReference type="InterPro" id="IPR036736">
    <property type="entry name" value="ACP-like_sf"/>
</dbReference>
<dbReference type="PROSITE" id="PS50075">
    <property type="entry name" value="CARRIER"/>
    <property type="match status" value="1"/>
</dbReference>
<sequence>MTAEDWDISTRSKVTDLDFFVIISSVNGIFGGRAQANYAAGNTFKDALAHFRLAHGQKSVSIDLGMMLGEGVVAESDSLLASMRRIGHLMDIELRELLALLEYYCNPHLPLLGDIDAQILVGIEMPSAVLAKGIDLHHSIHRPIFRHLFQMSIQDPGADAYLPGAIKVDRAAGLREAKSEDDAVNLVIEWFSGKVAQILGLSKADIDLNKPVHTYGIDSLVAMDLKNWFMKEVGAEITVFLLLGNMSLQNLCMMATEKSVFRPSLK</sequence>
<keyword evidence="1" id="KW-0596">Phosphopantetheine</keyword>
<keyword evidence="2" id="KW-0597">Phosphoprotein</keyword>